<sequence>MDEQMVAKLFETLGEIKGTQNQILEHLKKINGTIRTHDEEIGNLKTTQERHKTYFKIMGSVVGIIVVVFCALLPFLFKQ</sequence>
<gene>
    <name evidence="2" type="ordered locus">Arcpr_1501</name>
</gene>
<keyword evidence="1" id="KW-1133">Transmembrane helix</keyword>
<dbReference type="RefSeq" id="WP_012940883.1">
    <property type="nucleotide sequence ID" value="NC_013741.1"/>
</dbReference>
<dbReference type="HOGENOM" id="CLU_2629543_0_0_2"/>
<dbReference type="Proteomes" id="UP000001901">
    <property type="component" value="Chromosome"/>
</dbReference>
<dbReference type="EMBL" id="CP001857">
    <property type="protein sequence ID" value="ADB58547.1"/>
    <property type="molecule type" value="Genomic_DNA"/>
</dbReference>
<dbReference type="STRING" id="572546.Arcpr_1501"/>
<evidence type="ECO:0000313" key="3">
    <source>
        <dbReference type="Proteomes" id="UP000001901"/>
    </source>
</evidence>
<reference evidence="2 3" key="1">
    <citation type="journal article" date="2010" name="Stand. Genomic Sci.">
        <title>Complete genome sequence of Archaeoglobus profundus type strain (AV18).</title>
        <authorList>
            <person name="von Jan M."/>
            <person name="Lapidus A."/>
            <person name="Del Rio T.G."/>
            <person name="Copeland A."/>
            <person name="Tice H."/>
            <person name="Cheng J.F."/>
            <person name="Lucas S."/>
            <person name="Chen F."/>
            <person name="Nolan M."/>
            <person name="Goodwin L."/>
            <person name="Han C."/>
            <person name="Pitluck S."/>
            <person name="Liolios K."/>
            <person name="Ivanova N."/>
            <person name="Mavromatis K."/>
            <person name="Ovchinnikova G."/>
            <person name="Chertkov O."/>
            <person name="Pati A."/>
            <person name="Chen A."/>
            <person name="Palaniappan K."/>
            <person name="Land M."/>
            <person name="Hauser L."/>
            <person name="Chang Y.J."/>
            <person name="Jeffries C.D."/>
            <person name="Saunders E."/>
            <person name="Brettin T."/>
            <person name="Detter J.C."/>
            <person name="Chain P."/>
            <person name="Eichinger K."/>
            <person name="Huber H."/>
            <person name="Spring S."/>
            <person name="Rohde M."/>
            <person name="Goker M."/>
            <person name="Wirth R."/>
            <person name="Woyke T."/>
            <person name="Bristow J."/>
            <person name="Eisen J.A."/>
            <person name="Markowitz V."/>
            <person name="Hugenholtz P."/>
            <person name="Kyrpides N.C."/>
            <person name="Klenk H.P."/>
        </authorList>
    </citation>
    <scope>NUCLEOTIDE SEQUENCE [LARGE SCALE GENOMIC DNA]</scope>
    <source>
        <strain evidence="3">DSM 5631 / JCM 9629 / NBRC 100127 / Av18</strain>
    </source>
</reference>
<name>D2REK3_ARCPA</name>
<accession>D2REK3</accession>
<dbReference type="GeneID" id="8740191"/>
<dbReference type="AlphaFoldDB" id="D2REK3"/>
<organism evidence="2 3">
    <name type="scientific">Archaeoglobus profundus (strain DSM 5631 / JCM 9629 / NBRC 100127 / Av18)</name>
    <dbReference type="NCBI Taxonomy" id="572546"/>
    <lineage>
        <taxon>Archaea</taxon>
        <taxon>Methanobacteriati</taxon>
        <taxon>Methanobacteriota</taxon>
        <taxon>Archaeoglobi</taxon>
        <taxon>Archaeoglobales</taxon>
        <taxon>Archaeoglobaceae</taxon>
        <taxon>Archaeoglobus</taxon>
    </lineage>
</organism>
<evidence type="ECO:0000256" key="1">
    <source>
        <dbReference type="SAM" id="Phobius"/>
    </source>
</evidence>
<dbReference type="PaxDb" id="572546-Arcpr_1501"/>
<feature type="transmembrane region" description="Helical" evidence="1">
    <location>
        <begin position="54"/>
        <end position="77"/>
    </location>
</feature>
<dbReference type="KEGG" id="apo:Arcpr_1501"/>
<protein>
    <submittedName>
        <fullName evidence="2">Uncharacterized protein</fullName>
    </submittedName>
</protein>
<proteinExistence type="predicted"/>
<keyword evidence="1" id="KW-0472">Membrane</keyword>
<keyword evidence="3" id="KW-1185">Reference proteome</keyword>
<evidence type="ECO:0000313" key="2">
    <source>
        <dbReference type="EMBL" id="ADB58547.1"/>
    </source>
</evidence>
<keyword evidence="1" id="KW-0812">Transmembrane</keyword>